<keyword evidence="3 8" id="KW-0694">RNA-binding</keyword>
<comment type="subunit">
    <text evidence="8">Part of the 50S ribosomal subunit.</text>
</comment>
<proteinExistence type="inferred from homology"/>
<dbReference type="GO" id="GO:0006412">
    <property type="term" value="P:translation"/>
    <property type="evidence" value="ECO:0007669"/>
    <property type="project" value="UniProtKB-UniRule"/>
</dbReference>
<comment type="function">
    <text evidence="7 8">One of the proteins that surrounds the polypeptide exit tunnel on the outside of the subunit.</text>
</comment>
<comment type="function">
    <text evidence="8">One of two assembly initiator proteins, it binds directly to the 5'-end of the 23S rRNA, where it nucleates assembly of the 50S subunit.</text>
</comment>
<dbReference type="AlphaFoldDB" id="A0A971M1Y4"/>
<dbReference type="CDD" id="cd06089">
    <property type="entry name" value="KOW_RPL26"/>
    <property type="match status" value="1"/>
</dbReference>
<keyword evidence="5 8" id="KW-0687">Ribonucleoprotein</keyword>
<reference evidence="10" key="1">
    <citation type="journal article" date="2020" name="Biotechnol. Biofuels">
        <title>New insights from the biogas microbiome by comprehensive genome-resolved metagenomics of nearly 1600 species originating from multiple anaerobic digesters.</title>
        <authorList>
            <person name="Campanaro S."/>
            <person name="Treu L."/>
            <person name="Rodriguez-R L.M."/>
            <person name="Kovalovszki A."/>
            <person name="Ziels R.M."/>
            <person name="Maus I."/>
            <person name="Zhu X."/>
            <person name="Kougias P.G."/>
            <person name="Basile A."/>
            <person name="Luo G."/>
            <person name="Schluter A."/>
            <person name="Konstantinidis K.T."/>
            <person name="Angelidaki I."/>
        </authorList>
    </citation>
    <scope>NUCLEOTIDE SEQUENCE</scope>
    <source>
        <strain evidence="10">AS06rmzACSIP_7</strain>
    </source>
</reference>
<evidence type="ECO:0000313" key="11">
    <source>
        <dbReference type="Proteomes" id="UP000777265"/>
    </source>
</evidence>
<evidence type="ECO:0000313" key="10">
    <source>
        <dbReference type="EMBL" id="NLW34253.1"/>
    </source>
</evidence>
<dbReference type="GO" id="GO:0003735">
    <property type="term" value="F:structural constituent of ribosome"/>
    <property type="evidence" value="ECO:0007669"/>
    <property type="project" value="InterPro"/>
</dbReference>
<evidence type="ECO:0000256" key="8">
    <source>
        <dbReference type="HAMAP-Rule" id="MF_01326"/>
    </source>
</evidence>
<dbReference type="FunFam" id="2.30.30.30:FF:000004">
    <property type="entry name" value="50S ribosomal protein L24"/>
    <property type="match status" value="1"/>
</dbReference>
<comment type="caution">
    <text evidence="10">The sequence shown here is derived from an EMBL/GenBank/DDBJ whole genome shotgun (WGS) entry which is preliminary data.</text>
</comment>
<keyword evidence="4 8" id="KW-0689">Ribosomal protein</keyword>
<dbReference type="EMBL" id="JAAYEE010000034">
    <property type="protein sequence ID" value="NLW34253.1"/>
    <property type="molecule type" value="Genomic_DNA"/>
</dbReference>
<sequence length="107" mass="12395">MEKHYHVKKNDTVMVTAGKDKGKTGKVLRIVKKKDRLVVEKVNMIKRHVKPSQKSKGGIMERESPIHISNVMFYCQKCSKPVRLGKKALEDGKRVRFCRKCEEVIDK</sequence>
<gene>
    <name evidence="8" type="primary">rplX</name>
    <name evidence="10" type="ORF">GXY80_02055</name>
</gene>
<evidence type="ECO:0000256" key="3">
    <source>
        <dbReference type="ARBA" id="ARBA00022884"/>
    </source>
</evidence>
<protein>
    <recommendedName>
        <fullName evidence="6 8">Large ribosomal subunit protein uL24</fullName>
    </recommendedName>
</protein>
<dbReference type="Pfam" id="PF17136">
    <property type="entry name" value="ribosomal_L24"/>
    <property type="match status" value="1"/>
</dbReference>
<dbReference type="GO" id="GO:0005840">
    <property type="term" value="C:ribosome"/>
    <property type="evidence" value="ECO:0007669"/>
    <property type="project" value="UniProtKB-KW"/>
</dbReference>
<evidence type="ECO:0000256" key="6">
    <source>
        <dbReference type="ARBA" id="ARBA00035206"/>
    </source>
</evidence>
<dbReference type="InterPro" id="IPR041988">
    <property type="entry name" value="Ribosomal_uL24_KOW"/>
</dbReference>
<dbReference type="InterPro" id="IPR014722">
    <property type="entry name" value="Rib_uL2_dom2"/>
</dbReference>
<dbReference type="Gene3D" id="2.30.30.30">
    <property type="match status" value="1"/>
</dbReference>
<name>A0A971M1Y4_9BACT</name>
<dbReference type="SUPFAM" id="SSF50104">
    <property type="entry name" value="Translation proteins SH3-like domain"/>
    <property type="match status" value="1"/>
</dbReference>
<evidence type="ECO:0000256" key="2">
    <source>
        <dbReference type="ARBA" id="ARBA00022730"/>
    </source>
</evidence>
<dbReference type="GO" id="GO:1990904">
    <property type="term" value="C:ribonucleoprotein complex"/>
    <property type="evidence" value="ECO:0007669"/>
    <property type="project" value="UniProtKB-KW"/>
</dbReference>
<feature type="domain" description="KOW" evidence="9">
    <location>
        <begin position="6"/>
        <end position="33"/>
    </location>
</feature>
<evidence type="ECO:0000256" key="5">
    <source>
        <dbReference type="ARBA" id="ARBA00023274"/>
    </source>
</evidence>
<organism evidence="10 11">
    <name type="scientific">Syntrophorhabdus aromaticivorans</name>
    <dbReference type="NCBI Taxonomy" id="328301"/>
    <lineage>
        <taxon>Bacteria</taxon>
        <taxon>Pseudomonadati</taxon>
        <taxon>Thermodesulfobacteriota</taxon>
        <taxon>Syntrophorhabdia</taxon>
        <taxon>Syntrophorhabdales</taxon>
        <taxon>Syntrophorhabdaceae</taxon>
        <taxon>Syntrophorhabdus</taxon>
    </lineage>
</organism>
<evidence type="ECO:0000256" key="1">
    <source>
        <dbReference type="ARBA" id="ARBA00010618"/>
    </source>
</evidence>
<dbReference type="InterPro" id="IPR003256">
    <property type="entry name" value="Ribosomal_uL24"/>
</dbReference>
<dbReference type="SMART" id="SM00739">
    <property type="entry name" value="KOW"/>
    <property type="match status" value="1"/>
</dbReference>
<evidence type="ECO:0000259" key="9">
    <source>
        <dbReference type="SMART" id="SM00739"/>
    </source>
</evidence>
<dbReference type="NCBIfam" id="TIGR01079">
    <property type="entry name" value="rplX_bact"/>
    <property type="match status" value="1"/>
</dbReference>
<comment type="similarity">
    <text evidence="1 8">Belongs to the universal ribosomal protein uL24 family.</text>
</comment>
<dbReference type="PANTHER" id="PTHR12903">
    <property type="entry name" value="MITOCHONDRIAL RIBOSOMAL PROTEIN L24"/>
    <property type="match status" value="1"/>
</dbReference>
<reference evidence="10" key="2">
    <citation type="submission" date="2020-01" db="EMBL/GenBank/DDBJ databases">
        <authorList>
            <person name="Campanaro S."/>
        </authorList>
    </citation>
    <scope>NUCLEOTIDE SEQUENCE</scope>
    <source>
        <strain evidence="10">AS06rmzACSIP_7</strain>
    </source>
</reference>
<dbReference type="GO" id="GO:0019843">
    <property type="term" value="F:rRNA binding"/>
    <property type="evidence" value="ECO:0007669"/>
    <property type="project" value="UniProtKB-UniRule"/>
</dbReference>
<dbReference type="InterPro" id="IPR005824">
    <property type="entry name" value="KOW"/>
</dbReference>
<evidence type="ECO:0000256" key="4">
    <source>
        <dbReference type="ARBA" id="ARBA00022980"/>
    </source>
</evidence>
<dbReference type="Proteomes" id="UP000777265">
    <property type="component" value="Unassembled WGS sequence"/>
</dbReference>
<accession>A0A971M1Y4</accession>
<evidence type="ECO:0000256" key="7">
    <source>
        <dbReference type="ARBA" id="ARBA00058688"/>
    </source>
</evidence>
<dbReference type="Pfam" id="PF00467">
    <property type="entry name" value="KOW"/>
    <property type="match status" value="1"/>
</dbReference>
<dbReference type="InterPro" id="IPR057264">
    <property type="entry name" value="Ribosomal_uL24_C"/>
</dbReference>
<dbReference type="HAMAP" id="MF_01326_B">
    <property type="entry name" value="Ribosomal_uL24_B"/>
    <property type="match status" value="1"/>
</dbReference>
<keyword evidence="2 8" id="KW-0699">rRNA-binding</keyword>
<dbReference type="InterPro" id="IPR008991">
    <property type="entry name" value="Translation_prot_SH3-like_sf"/>
</dbReference>